<dbReference type="OrthoDB" id="516702at2"/>
<evidence type="ECO:0000313" key="2">
    <source>
        <dbReference type="Proteomes" id="UP000177870"/>
    </source>
</evidence>
<dbReference type="EMBL" id="CP017599">
    <property type="protein sequence ID" value="AOX01339.1"/>
    <property type="molecule type" value="Genomic_DNA"/>
</dbReference>
<dbReference type="Proteomes" id="UP000177870">
    <property type="component" value="Chromosome"/>
</dbReference>
<accession>A0A1D8TUL1</accession>
<reference evidence="2" key="1">
    <citation type="submission" date="2016-10" db="EMBL/GenBank/DDBJ databases">
        <title>Comparative genomics uncovers the prolific and rare metabolic potential of the cyanobacterial genus Moorea.</title>
        <authorList>
            <person name="Leao T."/>
            <person name="Castelao G."/>
            <person name="Korobeynikov A."/>
            <person name="Monroe E.A."/>
            <person name="Podell S."/>
            <person name="Glukhov E."/>
            <person name="Allen E."/>
            <person name="Gerwick W.H."/>
            <person name="Gerwick L."/>
        </authorList>
    </citation>
    <scope>NUCLEOTIDE SEQUENCE [LARGE SCALE GENOMIC DNA]</scope>
    <source>
        <strain evidence="2">PAL-8-15-08-1</strain>
    </source>
</reference>
<protein>
    <submittedName>
        <fullName evidence="1">Uncharacterized protein</fullName>
    </submittedName>
</protein>
<proteinExistence type="predicted"/>
<dbReference type="KEGG" id="mpro:BJP34_19550"/>
<organism evidence="1 2">
    <name type="scientific">Moorena producens PAL-8-15-08-1</name>
    <dbReference type="NCBI Taxonomy" id="1458985"/>
    <lineage>
        <taxon>Bacteria</taxon>
        <taxon>Bacillati</taxon>
        <taxon>Cyanobacteriota</taxon>
        <taxon>Cyanophyceae</taxon>
        <taxon>Coleofasciculales</taxon>
        <taxon>Coleofasciculaceae</taxon>
        <taxon>Moorena</taxon>
    </lineage>
</organism>
<gene>
    <name evidence="1" type="ORF">BJP34_19550</name>
</gene>
<dbReference type="RefSeq" id="WP_070393781.1">
    <property type="nucleotide sequence ID" value="NZ_CP017599.1"/>
</dbReference>
<name>A0A1D8TUL1_9CYAN</name>
<dbReference type="AlphaFoldDB" id="A0A1D8TUL1"/>
<sequence length="66" mass="7691">MSQKFSRNFKKQPAHHVLKGSREAVIYSMQMLYSLGYAEIAEWTPLEQTDIPGEVMTTITKYWLLP</sequence>
<evidence type="ECO:0000313" key="1">
    <source>
        <dbReference type="EMBL" id="AOX01339.1"/>
    </source>
</evidence>